<sequence>MTHKIPLSFASILYDRMQPLASGEIQPSGIDLNFLTLNHPRDIFDRMAGGKEFDASELSLSEYICRYAAGHRDFVAIPVFPSRAFRHSFIAVNSNSVKKPSDLSGKKIGVQLYTMTAAVWIRSVLQQHGVDLSTIQWVQGSMESGESHGKPSAMPLTKPINIEQNKSGKSLSQLLEEGEIDATIGADLPHCLGKAAHVKRMFPDFKEVEKAYYKETGIFPIMHTVVIRAELCEKYPWLATSLYNALNDSKDVARARMRFLDCLRYMLPWLAQELDEIDEVFSGDPFVYGVDSNRKTLEALIEALHEQAMIKEKLSIEELFVSPRGQNWKVGWGTTEVSR</sequence>
<gene>
    <name evidence="2" type="ORF">K491DRAFT_699388</name>
</gene>
<accession>A0A6A6SLC4</accession>
<dbReference type="Proteomes" id="UP000799324">
    <property type="component" value="Unassembled WGS sequence"/>
</dbReference>
<protein>
    <submittedName>
        <fullName evidence="2">Periplasmic binding protein-like II</fullName>
    </submittedName>
</protein>
<dbReference type="AlphaFoldDB" id="A0A6A6SLC4"/>
<dbReference type="OrthoDB" id="2093528at2759"/>
<dbReference type="Pfam" id="PF09084">
    <property type="entry name" value="NMT1"/>
    <property type="match status" value="1"/>
</dbReference>
<evidence type="ECO:0000313" key="3">
    <source>
        <dbReference type="Proteomes" id="UP000799324"/>
    </source>
</evidence>
<dbReference type="EMBL" id="MU004581">
    <property type="protein sequence ID" value="KAF2647801.1"/>
    <property type="molecule type" value="Genomic_DNA"/>
</dbReference>
<feature type="domain" description="SsuA/THI5-like" evidence="1">
    <location>
        <begin position="88"/>
        <end position="140"/>
    </location>
</feature>
<dbReference type="Gene3D" id="3.40.190.10">
    <property type="entry name" value="Periplasmic binding protein-like II"/>
    <property type="match status" value="1"/>
</dbReference>
<dbReference type="PANTHER" id="PTHR30024">
    <property type="entry name" value="ALIPHATIC SULFONATES-BINDING PROTEIN-RELATED"/>
    <property type="match status" value="1"/>
</dbReference>
<reference evidence="2" key="1">
    <citation type="journal article" date="2020" name="Stud. Mycol.">
        <title>101 Dothideomycetes genomes: a test case for predicting lifestyles and emergence of pathogens.</title>
        <authorList>
            <person name="Haridas S."/>
            <person name="Albert R."/>
            <person name="Binder M."/>
            <person name="Bloem J."/>
            <person name="Labutti K."/>
            <person name="Salamov A."/>
            <person name="Andreopoulos B."/>
            <person name="Baker S."/>
            <person name="Barry K."/>
            <person name="Bills G."/>
            <person name="Bluhm B."/>
            <person name="Cannon C."/>
            <person name="Castanera R."/>
            <person name="Culley D."/>
            <person name="Daum C."/>
            <person name="Ezra D."/>
            <person name="Gonzalez J."/>
            <person name="Henrissat B."/>
            <person name="Kuo A."/>
            <person name="Liang C."/>
            <person name="Lipzen A."/>
            <person name="Lutzoni F."/>
            <person name="Magnuson J."/>
            <person name="Mondo S."/>
            <person name="Nolan M."/>
            <person name="Ohm R."/>
            <person name="Pangilinan J."/>
            <person name="Park H.-J."/>
            <person name="Ramirez L."/>
            <person name="Alfaro M."/>
            <person name="Sun H."/>
            <person name="Tritt A."/>
            <person name="Yoshinaga Y."/>
            <person name="Zwiers L.-H."/>
            <person name="Turgeon B."/>
            <person name="Goodwin S."/>
            <person name="Spatafora J."/>
            <person name="Crous P."/>
            <person name="Grigoriev I."/>
        </authorList>
    </citation>
    <scope>NUCLEOTIDE SEQUENCE</scope>
    <source>
        <strain evidence="2">CBS 122681</strain>
    </source>
</reference>
<keyword evidence="3" id="KW-1185">Reference proteome</keyword>
<evidence type="ECO:0000313" key="2">
    <source>
        <dbReference type="EMBL" id="KAF2647801.1"/>
    </source>
</evidence>
<proteinExistence type="predicted"/>
<dbReference type="SUPFAM" id="SSF53850">
    <property type="entry name" value="Periplasmic binding protein-like II"/>
    <property type="match status" value="1"/>
</dbReference>
<name>A0A6A6SLC4_9PLEO</name>
<evidence type="ECO:0000259" key="1">
    <source>
        <dbReference type="Pfam" id="PF09084"/>
    </source>
</evidence>
<organism evidence="2 3">
    <name type="scientific">Lophiostoma macrostomum CBS 122681</name>
    <dbReference type="NCBI Taxonomy" id="1314788"/>
    <lineage>
        <taxon>Eukaryota</taxon>
        <taxon>Fungi</taxon>
        <taxon>Dikarya</taxon>
        <taxon>Ascomycota</taxon>
        <taxon>Pezizomycotina</taxon>
        <taxon>Dothideomycetes</taxon>
        <taxon>Pleosporomycetidae</taxon>
        <taxon>Pleosporales</taxon>
        <taxon>Lophiostomataceae</taxon>
        <taxon>Lophiostoma</taxon>
    </lineage>
</organism>
<dbReference type="InterPro" id="IPR015168">
    <property type="entry name" value="SsuA/THI5"/>
</dbReference>